<dbReference type="PANTHER" id="PTHR42708:SF1">
    <property type="entry name" value="GLIDING MOTILITY PROTEIN MGLA"/>
    <property type="match status" value="1"/>
</dbReference>
<protein>
    <submittedName>
        <fullName evidence="6">ATP/GTP-binding protein</fullName>
    </submittedName>
</protein>
<evidence type="ECO:0000313" key="7">
    <source>
        <dbReference type="Proteomes" id="UP000680206"/>
    </source>
</evidence>
<keyword evidence="3" id="KW-0378">Hydrolase</keyword>
<sequence length="261" mass="27365">MASAPFDPAPDQTARASAAPAGSALVPAPAAPPNPLPDPLSGPLSGPVFDALPDSVERSVKILVVGGFGVGKTTLIGSVSEIAPLRTEEALTTASVGVDDLAQLEHKTATTVALDFGRITISPRMVLFMFGTPGQQRFWQLWQGLVPGAVGALVLVDARRIDVSFAALDQMEEHHPDLPLVVVVNHFPDTPPFDHGDLRAALDLREDTPLIDADARDRASSLSALIALVEYVHRLAPAHSPPTPAPPGSAPFTTTSTPRQI</sequence>
<comment type="similarity">
    <text evidence="1">Belongs to the GPN-loop GTPase family.</text>
</comment>
<feature type="compositionally biased region" description="Low complexity" evidence="5">
    <location>
        <begin position="250"/>
        <end position="261"/>
    </location>
</feature>
<evidence type="ECO:0000256" key="3">
    <source>
        <dbReference type="ARBA" id="ARBA00022801"/>
    </source>
</evidence>
<accession>A0ABS3RY01</accession>
<name>A0ABS3RY01_9ACTN</name>
<keyword evidence="2" id="KW-0547">Nucleotide-binding</keyword>
<feature type="compositionally biased region" description="Pro residues" evidence="5">
    <location>
        <begin position="29"/>
        <end position="40"/>
    </location>
</feature>
<reference evidence="6 7" key="1">
    <citation type="submission" date="2021-03" db="EMBL/GenBank/DDBJ databases">
        <title>Actinomadura violae sp. nov., isolated from lichen in Thailand.</title>
        <authorList>
            <person name="Kanchanasin P."/>
            <person name="Saeng-In P."/>
            <person name="Phongsopitanun W."/>
            <person name="Yuki M."/>
            <person name="Kudo T."/>
            <person name="Ohkuma M."/>
            <person name="Tanasupawat S."/>
        </authorList>
    </citation>
    <scope>NUCLEOTIDE SEQUENCE [LARGE SCALE GENOMIC DNA]</scope>
    <source>
        <strain evidence="6 7">LCR2-06</strain>
    </source>
</reference>
<dbReference type="InterPro" id="IPR027417">
    <property type="entry name" value="P-loop_NTPase"/>
</dbReference>
<evidence type="ECO:0000256" key="1">
    <source>
        <dbReference type="ARBA" id="ARBA00005290"/>
    </source>
</evidence>
<dbReference type="RefSeq" id="WP_208244884.1">
    <property type="nucleotide sequence ID" value="NZ_JAGEPF010000018.1"/>
</dbReference>
<dbReference type="InterPro" id="IPR052705">
    <property type="entry name" value="Gliding_Motility_GTPase"/>
</dbReference>
<proteinExistence type="inferred from homology"/>
<organism evidence="6 7">
    <name type="scientific">Actinomadura violacea</name>
    <dbReference type="NCBI Taxonomy" id="2819934"/>
    <lineage>
        <taxon>Bacteria</taxon>
        <taxon>Bacillati</taxon>
        <taxon>Actinomycetota</taxon>
        <taxon>Actinomycetes</taxon>
        <taxon>Streptosporangiales</taxon>
        <taxon>Thermomonosporaceae</taxon>
        <taxon>Actinomadura</taxon>
    </lineage>
</organism>
<feature type="region of interest" description="Disordered" evidence="5">
    <location>
        <begin position="238"/>
        <end position="261"/>
    </location>
</feature>
<keyword evidence="4" id="KW-0342">GTP-binding</keyword>
<keyword evidence="7" id="KW-1185">Reference proteome</keyword>
<dbReference type="Proteomes" id="UP000680206">
    <property type="component" value="Unassembled WGS sequence"/>
</dbReference>
<comment type="caution">
    <text evidence="6">The sequence shown here is derived from an EMBL/GenBank/DDBJ whole genome shotgun (WGS) entry which is preliminary data.</text>
</comment>
<dbReference type="Pfam" id="PF03029">
    <property type="entry name" value="ATP_bind_1"/>
    <property type="match status" value="1"/>
</dbReference>
<feature type="region of interest" description="Disordered" evidence="5">
    <location>
        <begin position="1"/>
        <end position="42"/>
    </location>
</feature>
<evidence type="ECO:0000256" key="5">
    <source>
        <dbReference type="SAM" id="MobiDB-lite"/>
    </source>
</evidence>
<dbReference type="InterPro" id="IPR004130">
    <property type="entry name" value="Gpn"/>
</dbReference>
<dbReference type="SUPFAM" id="SSF52540">
    <property type="entry name" value="P-loop containing nucleoside triphosphate hydrolases"/>
    <property type="match status" value="1"/>
</dbReference>
<feature type="compositionally biased region" description="Low complexity" evidence="5">
    <location>
        <begin position="14"/>
        <end position="28"/>
    </location>
</feature>
<dbReference type="Gene3D" id="3.40.50.300">
    <property type="entry name" value="P-loop containing nucleotide triphosphate hydrolases"/>
    <property type="match status" value="1"/>
</dbReference>
<evidence type="ECO:0000313" key="6">
    <source>
        <dbReference type="EMBL" id="MBO2461526.1"/>
    </source>
</evidence>
<evidence type="ECO:0000256" key="2">
    <source>
        <dbReference type="ARBA" id="ARBA00022741"/>
    </source>
</evidence>
<dbReference type="EMBL" id="JAGEPF010000018">
    <property type="protein sequence ID" value="MBO2461526.1"/>
    <property type="molecule type" value="Genomic_DNA"/>
</dbReference>
<dbReference type="PANTHER" id="PTHR42708">
    <property type="entry name" value="ATP/GTP-BINDING PROTEIN-RELATED"/>
    <property type="match status" value="1"/>
</dbReference>
<feature type="compositionally biased region" description="Pro residues" evidence="5">
    <location>
        <begin position="239"/>
        <end position="249"/>
    </location>
</feature>
<dbReference type="CDD" id="cd00882">
    <property type="entry name" value="Ras_like_GTPase"/>
    <property type="match status" value="1"/>
</dbReference>
<gene>
    <name evidence="6" type="ORF">J4709_28480</name>
</gene>
<evidence type="ECO:0000256" key="4">
    <source>
        <dbReference type="ARBA" id="ARBA00023134"/>
    </source>
</evidence>